<reference evidence="2" key="2">
    <citation type="submission" date="2021-04" db="EMBL/GenBank/DDBJ databases">
        <authorList>
            <person name="Gilroy R."/>
        </authorList>
    </citation>
    <scope>NUCLEOTIDE SEQUENCE</scope>
    <source>
        <strain evidence="2">CHK179-7159</strain>
    </source>
</reference>
<comment type="caution">
    <text evidence="2">The sequence shown here is derived from an EMBL/GenBank/DDBJ whole genome shotgun (WGS) entry which is preliminary data.</text>
</comment>
<feature type="transmembrane region" description="Helical" evidence="1">
    <location>
        <begin position="139"/>
        <end position="162"/>
    </location>
</feature>
<dbReference type="AlphaFoldDB" id="A0A9D2I6M7"/>
<dbReference type="Proteomes" id="UP000886858">
    <property type="component" value="Unassembled WGS sequence"/>
</dbReference>
<feature type="transmembrane region" description="Helical" evidence="1">
    <location>
        <begin position="102"/>
        <end position="127"/>
    </location>
</feature>
<organism evidence="2 3">
    <name type="scientific">Candidatus Eisenbergiella merdipullorum</name>
    <dbReference type="NCBI Taxonomy" id="2838553"/>
    <lineage>
        <taxon>Bacteria</taxon>
        <taxon>Bacillati</taxon>
        <taxon>Bacillota</taxon>
        <taxon>Clostridia</taxon>
        <taxon>Lachnospirales</taxon>
        <taxon>Lachnospiraceae</taxon>
        <taxon>Eisenbergiella</taxon>
    </lineage>
</organism>
<evidence type="ECO:0000313" key="2">
    <source>
        <dbReference type="EMBL" id="HJA93920.1"/>
    </source>
</evidence>
<gene>
    <name evidence="2" type="ORF">H9717_12555</name>
</gene>
<dbReference type="Pfam" id="PF20357">
    <property type="entry name" value="DUF6652"/>
    <property type="match status" value="1"/>
</dbReference>
<accession>A0A9D2I6M7</accession>
<evidence type="ECO:0000313" key="3">
    <source>
        <dbReference type="Proteomes" id="UP000886858"/>
    </source>
</evidence>
<protein>
    <submittedName>
        <fullName evidence="2">Uncharacterized protein</fullName>
    </submittedName>
</protein>
<evidence type="ECO:0000256" key="1">
    <source>
        <dbReference type="SAM" id="Phobius"/>
    </source>
</evidence>
<proteinExistence type="predicted"/>
<dbReference type="InterPro" id="IPR046594">
    <property type="entry name" value="DUF6652"/>
</dbReference>
<keyword evidence="1" id="KW-0472">Membrane</keyword>
<feature type="transmembrane region" description="Helical" evidence="1">
    <location>
        <begin position="31"/>
        <end position="53"/>
    </location>
</feature>
<sequence length="172" mass="19367">MKSLKFFAVTLMLWPYLGIALLYLPGESARYFILFLYLLLTVAVYGMNIVNACRWTGEAERLAFWDMLIKLAHIPFHLLLFLVGLIFILAMVVPALLFVSPILVMIFSVISWLLVLTSSVYGLMAIVRGSKMGALSKGTAVMLGILHLFFVTDVIASIIVFVRLRGYTRRTL</sequence>
<keyword evidence="1" id="KW-1133">Transmembrane helix</keyword>
<reference evidence="2" key="1">
    <citation type="journal article" date="2021" name="PeerJ">
        <title>Extensive microbial diversity within the chicken gut microbiome revealed by metagenomics and culture.</title>
        <authorList>
            <person name="Gilroy R."/>
            <person name="Ravi A."/>
            <person name="Getino M."/>
            <person name="Pursley I."/>
            <person name="Horton D.L."/>
            <person name="Alikhan N.F."/>
            <person name="Baker D."/>
            <person name="Gharbi K."/>
            <person name="Hall N."/>
            <person name="Watson M."/>
            <person name="Adriaenssens E.M."/>
            <person name="Foster-Nyarko E."/>
            <person name="Jarju S."/>
            <person name="Secka A."/>
            <person name="Antonio M."/>
            <person name="Oren A."/>
            <person name="Chaudhuri R.R."/>
            <person name="La Ragione R."/>
            <person name="Hildebrand F."/>
            <person name="Pallen M.J."/>
        </authorList>
    </citation>
    <scope>NUCLEOTIDE SEQUENCE</scope>
    <source>
        <strain evidence="2">CHK179-7159</strain>
    </source>
</reference>
<keyword evidence="1" id="KW-0812">Transmembrane</keyword>
<dbReference type="EMBL" id="DWYY01000134">
    <property type="protein sequence ID" value="HJA93920.1"/>
    <property type="molecule type" value="Genomic_DNA"/>
</dbReference>
<feature type="transmembrane region" description="Helical" evidence="1">
    <location>
        <begin position="7"/>
        <end position="25"/>
    </location>
</feature>
<name>A0A9D2I6M7_9FIRM</name>
<feature type="transmembrane region" description="Helical" evidence="1">
    <location>
        <begin position="74"/>
        <end position="96"/>
    </location>
</feature>